<evidence type="ECO:0000313" key="1">
    <source>
        <dbReference type="EMBL" id="CAH3156803.1"/>
    </source>
</evidence>
<sequence length="179" mass="20718">MLILGLNGLMGTSILLLQYNMSKPDKFYESCPQKRTFRRTENMLPVETRQKELCCINPPLLNIPFDHVILDELHLFLRVTDVLTRNVLDEMIELVDEESHKRKVANPSVIWQHLQTAVEAINKLKLFCSMGHKHSGYGKKNVTCYMYSVVYHVPEAMKKHSNVKQFMGQGVEKNNDDAR</sequence>
<name>A0ABN8Q7V1_9CNID</name>
<comment type="caution">
    <text evidence="1">The sequence shown here is derived from an EMBL/GenBank/DDBJ whole genome shotgun (WGS) entry which is preliminary data.</text>
</comment>
<reference evidence="1 2" key="1">
    <citation type="submission" date="2022-05" db="EMBL/GenBank/DDBJ databases">
        <authorList>
            <consortium name="Genoscope - CEA"/>
            <person name="William W."/>
        </authorList>
    </citation>
    <scope>NUCLEOTIDE SEQUENCE [LARGE SCALE GENOMIC DNA]</scope>
</reference>
<dbReference type="EMBL" id="CALNXI010001131">
    <property type="protein sequence ID" value="CAH3156803.1"/>
    <property type="molecule type" value="Genomic_DNA"/>
</dbReference>
<organism evidence="1 2">
    <name type="scientific">Porites evermanni</name>
    <dbReference type="NCBI Taxonomy" id="104178"/>
    <lineage>
        <taxon>Eukaryota</taxon>
        <taxon>Metazoa</taxon>
        <taxon>Cnidaria</taxon>
        <taxon>Anthozoa</taxon>
        <taxon>Hexacorallia</taxon>
        <taxon>Scleractinia</taxon>
        <taxon>Fungiina</taxon>
        <taxon>Poritidae</taxon>
        <taxon>Porites</taxon>
    </lineage>
</organism>
<proteinExistence type="predicted"/>
<dbReference type="Proteomes" id="UP001159427">
    <property type="component" value="Unassembled WGS sequence"/>
</dbReference>
<accession>A0ABN8Q7V1</accession>
<keyword evidence="2" id="KW-1185">Reference proteome</keyword>
<evidence type="ECO:0008006" key="3">
    <source>
        <dbReference type="Google" id="ProtNLM"/>
    </source>
</evidence>
<protein>
    <recommendedName>
        <fullName evidence="3">Helicase ATP-binding domain-containing protein</fullName>
    </recommendedName>
</protein>
<gene>
    <name evidence="1" type="ORF">PEVE_00002311</name>
</gene>
<evidence type="ECO:0000313" key="2">
    <source>
        <dbReference type="Proteomes" id="UP001159427"/>
    </source>
</evidence>